<dbReference type="Proteomes" id="UP000005220">
    <property type="component" value="Chromosome 8"/>
</dbReference>
<dbReference type="RefSeq" id="XP_003958609.1">
    <property type="nucleotide sequence ID" value="XM_003958560.1"/>
</dbReference>
<accession>H2AYR8</accession>
<dbReference type="InterPro" id="IPR010541">
    <property type="entry name" value="Prp3_C"/>
</dbReference>
<dbReference type="GO" id="GO:0000387">
    <property type="term" value="P:spliceosomal snRNP assembly"/>
    <property type="evidence" value="ECO:0007669"/>
    <property type="project" value="EnsemblFungi"/>
</dbReference>
<dbReference type="GO" id="GO:0046540">
    <property type="term" value="C:U4/U6 x U5 tri-snRNP complex"/>
    <property type="evidence" value="ECO:0007669"/>
    <property type="project" value="EnsemblFungi"/>
</dbReference>
<feature type="coiled-coil region" evidence="5">
    <location>
        <begin position="184"/>
        <end position="211"/>
    </location>
</feature>
<dbReference type="PANTHER" id="PTHR14212:SF0">
    <property type="entry name" value="U4_U6 SMALL NUCLEAR RIBONUCLEOPROTEIN PRP3"/>
    <property type="match status" value="1"/>
</dbReference>
<dbReference type="CDD" id="cd24162">
    <property type="entry name" value="Prp3_C"/>
    <property type="match status" value="1"/>
</dbReference>
<dbReference type="AlphaFoldDB" id="H2AYR8"/>
<keyword evidence="2" id="KW-0507">mRNA processing</keyword>
<evidence type="ECO:0000256" key="2">
    <source>
        <dbReference type="ARBA" id="ARBA00022664"/>
    </source>
</evidence>
<dbReference type="STRING" id="1071382.H2AYR8"/>
<evidence type="ECO:0000313" key="10">
    <source>
        <dbReference type="Proteomes" id="UP000005220"/>
    </source>
</evidence>
<gene>
    <name evidence="9" type="primary">KAFR0H00650</name>
    <name evidence="9" type="ORF">KAFR_0H00650</name>
</gene>
<feature type="domain" description="Pre-mRNA-splicing factor 3" evidence="8">
    <location>
        <begin position="35"/>
        <end position="267"/>
    </location>
</feature>
<dbReference type="Pfam" id="PF06544">
    <property type="entry name" value="Prp3_C"/>
    <property type="match status" value="1"/>
</dbReference>
<dbReference type="PANTHER" id="PTHR14212">
    <property type="entry name" value="U4/U6-ASSOCIATED RNA SPLICING FACTOR-RELATED"/>
    <property type="match status" value="1"/>
</dbReference>
<dbReference type="HOGENOM" id="CLU_015750_2_0_1"/>
<dbReference type="GeneID" id="13887471"/>
<dbReference type="InParanoid" id="H2AYR8"/>
<dbReference type="FunCoup" id="H2AYR8">
    <property type="interactions" value="828"/>
</dbReference>
<feature type="compositionally biased region" description="Basic and acidic residues" evidence="6">
    <location>
        <begin position="245"/>
        <end position="266"/>
    </location>
</feature>
<keyword evidence="4" id="KW-0539">Nucleus</keyword>
<keyword evidence="5" id="KW-0175">Coiled coil</keyword>
<dbReference type="KEGG" id="kaf:KAFR_0H00650"/>
<proteinExistence type="predicted"/>
<dbReference type="EMBL" id="HE650828">
    <property type="protein sequence ID" value="CCF59474.1"/>
    <property type="molecule type" value="Genomic_DNA"/>
</dbReference>
<comment type="subcellular location">
    <subcellularLocation>
        <location evidence="1">Nucleus</location>
    </subcellularLocation>
</comment>
<sequence>MPPKKDDKRGLKTELHPALRSSNFTLIKEQQREVNPYLATSAKNSTPYRHKLLRFHKPGEVSAIIERQREERKTEDIKRRQDALRLQELDKKRNEEEKLKILSGELPDLSIGEDKFLKNSNDIPDTVEWWDKIYLDQTFNILQKYEDETYNSDDEDEDDETPSISYVQHPIPIKVHDIRVPSKVYLTKKEQKKLRREKRKLKREEIETKIKLGLQPKPEPKVKVSNMMNVLESNQNITDPTSWEKTVKEQQEERKRKHYEMNEKRHEEAIKKRKALHNNQTLTSAYNSTMNNCCKIYWFKNVQNPRIRFKLKANSKQLSLRGACLRVKDEGSGIIIVIGEEKNCNFYDKLVMKRIKWDESFEDKSDKTGNIIAMTGNYVKKVWEGYLDFEVIKFPRGWFMKVCETEEALKSTLQQFNAESFCNFLIE</sequence>
<dbReference type="Pfam" id="PF08572">
    <property type="entry name" value="PRP3"/>
    <property type="match status" value="1"/>
</dbReference>
<evidence type="ECO:0000313" key="9">
    <source>
        <dbReference type="EMBL" id="CCF59474.1"/>
    </source>
</evidence>
<evidence type="ECO:0000259" key="8">
    <source>
        <dbReference type="Pfam" id="PF08572"/>
    </source>
</evidence>
<evidence type="ECO:0000256" key="1">
    <source>
        <dbReference type="ARBA" id="ARBA00004123"/>
    </source>
</evidence>
<dbReference type="InterPro" id="IPR027104">
    <property type="entry name" value="Prp3"/>
</dbReference>
<feature type="region of interest" description="Disordered" evidence="6">
    <location>
        <begin position="244"/>
        <end position="266"/>
    </location>
</feature>
<protein>
    <recommendedName>
        <fullName evidence="11">Pre-mRNA-splicing factor 3 domain-containing protein</fullName>
    </recommendedName>
</protein>
<name>H2AYR8_KAZAF</name>
<evidence type="ECO:0008006" key="11">
    <source>
        <dbReference type="Google" id="ProtNLM"/>
    </source>
</evidence>
<dbReference type="InterPro" id="IPR013881">
    <property type="entry name" value="Pre-mRNA_splic_Prp3_dom"/>
</dbReference>
<evidence type="ECO:0000256" key="5">
    <source>
        <dbReference type="SAM" id="Coils"/>
    </source>
</evidence>
<feature type="domain" description="Small nuclear ribonucleoprotein Prp3 C-terminal" evidence="7">
    <location>
        <begin position="296"/>
        <end position="423"/>
    </location>
</feature>
<evidence type="ECO:0000259" key="7">
    <source>
        <dbReference type="Pfam" id="PF06544"/>
    </source>
</evidence>
<keyword evidence="10" id="KW-1185">Reference proteome</keyword>
<reference evidence="9 10" key="1">
    <citation type="journal article" date="2011" name="Proc. Natl. Acad. Sci. U.S.A.">
        <title>Evolutionary erosion of yeast sex chromosomes by mating-type switching accidents.</title>
        <authorList>
            <person name="Gordon J.L."/>
            <person name="Armisen D."/>
            <person name="Proux-Wera E."/>
            <person name="Oheigeartaigh S.S."/>
            <person name="Byrne K.P."/>
            <person name="Wolfe K.H."/>
        </authorList>
    </citation>
    <scope>NUCLEOTIDE SEQUENCE [LARGE SCALE GENOMIC DNA]</scope>
    <source>
        <strain evidence="10">ATCC 22294 / BCRC 22015 / CBS 2517 / CECT 1963 / NBRC 1671 / NRRL Y-8276</strain>
    </source>
</reference>
<organism evidence="9 10">
    <name type="scientific">Kazachstania africana (strain ATCC 22294 / BCRC 22015 / CBS 2517 / CECT 1963 / NBRC 1671 / NRRL Y-8276)</name>
    <name type="common">Yeast</name>
    <name type="synonym">Kluyveromyces africanus</name>
    <dbReference type="NCBI Taxonomy" id="1071382"/>
    <lineage>
        <taxon>Eukaryota</taxon>
        <taxon>Fungi</taxon>
        <taxon>Dikarya</taxon>
        <taxon>Ascomycota</taxon>
        <taxon>Saccharomycotina</taxon>
        <taxon>Saccharomycetes</taxon>
        <taxon>Saccharomycetales</taxon>
        <taxon>Saccharomycetaceae</taxon>
        <taxon>Kazachstania</taxon>
    </lineage>
</organism>
<dbReference type="eggNOG" id="KOG2769">
    <property type="taxonomic scope" value="Eukaryota"/>
</dbReference>
<evidence type="ECO:0000256" key="3">
    <source>
        <dbReference type="ARBA" id="ARBA00023187"/>
    </source>
</evidence>
<keyword evidence="3" id="KW-0508">mRNA splicing</keyword>
<evidence type="ECO:0000256" key="4">
    <source>
        <dbReference type="ARBA" id="ARBA00023242"/>
    </source>
</evidence>
<evidence type="ECO:0000256" key="6">
    <source>
        <dbReference type="SAM" id="MobiDB-lite"/>
    </source>
</evidence>
<dbReference type="OrthoDB" id="10264544at2759"/>